<dbReference type="AlphaFoldDB" id="A0AAV9QV41"/>
<dbReference type="Proteomes" id="UP001311232">
    <property type="component" value="Unassembled WGS sequence"/>
</dbReference>
<reference evidence="2 3" key="1">
    <citation type="submission" date="2021-06" db="EMBL/GenBank/DDBJ databases">
        <authorList>
            <person name="Palmer J.M."/>
        </authorList>
    </citation>
    <scope>NUCLEOTIDE SEQUENCE [LARGE SCALE GENOMIC DNA]</scope>
    <source>
        <strain evidence="2 3">MEX-2019</strain>
        <tissue evidence="2">Muscle</tissue>
    </source>
</reference>
<organism evidence="2 3">
    <name type="scientific">Crenichthys baileyi</name>
    <name type="common">White River springfish</name>
    <dbReference type="NCBI Taxonomy" id="28760"/>
    <lineage>
        <taxon>Eukaryota</taxon>
        <taxon>Metazoa</taxon>
        <taxon>Chordata</taxon>
        <taxon>Craniata</taxon>
        <taxon>Vertebrata</taxon>
        <taxon>Euteleostomi</taxon>
        <taxon>Actinopterygii</taxon>
        <taxon>Neopterygii</taxon>
        <taxon>Teleostei</taxon>
        <taxon>Neoteleostei</taxon>
        <taxon>Acanthomorphata</taxon>
        <taxon>Ovalentaria</taxon>
        <taxon>Atherinomorphae</taxon>
        <taxon>Cyprinodontiformes</taxon>
        <taxon>Goodeidae</taxon>
        <taxon>Crenichthys</taxon>
    </lineage>
</organism>
<comment type="caution">
    <text evidence="2">The sequence shown here is derived from an EMBL/GenBank/DDBJ whole genome shotgun (WGS) entry which is preliminary data.</text>
</comment>
<feature type="region of interest" description="Disordered" evidence="1">
    <location>
        <begin position="1"/>
        <end position="127"/>
    </location>
</feature>
<feature type="compositionally biased region" description="Low complexity" evidence="1">
    <location>
        <begin position="110"/>
        <end position="127"/>
    </location>
</feature>
<keyword evidence="3" id="KW-1185">Reference proteome</keyword>
<proteinExistence type="predicted"/>
<sequence>MFNSECEEPQIRPPGPGTDIEEIRATDMQRPPRAQEPQKNHRRDHRDPPREEQERITGEPPSSHTAEAPGSCSDLGRLAPSASGPGKHSGLAPRPRNHTNTPHHCHWNDSATISTPQTQTSTPAQII</sequence>
<name>A0AAV9QV41_9TELE</name>
<feature type="compositionally biased region" description="Basic and acidic residues" evidence="1">
    <location>
        <begin position="45"/>
        <end position="57"/>
    </location>
</feature>
<evidence type="ECO:0000313" key="3">
    <source>
        <dbReference type="Proteomes" id="UP001311232"/>
    </source>
</evidence>
<gene>
    <name evidence="2" type="ORF">CRENBAI_000798</name>
</gene>
<evidence type="ECO:0000256" key="1">
    <source>
        <dbReference type="SAM" id="MobiDB-lite"/>
    </source>
</evidence>
<accession>A0AAV9QV41</accession>
<protein>
    <submittedName>
        <fullName evidence="2">Uncharacterized protein</fullName>
    </submittedName>
</protein>
<feature type="compositionally biased region" description="Basic residues" evidence="1">
    <location>
        <begin position="95"/>
        <end position="105"/>
    </location>
</feature>
<evidence type="ECO:0000313" key="2">
    <source>
        <dbReference type="EMBL" id="KAK5601358.1"/>
    </source>
</evidence>
<dbReference type="EMBL" id="JAHHUM010002689">
    <property type="protein sequence ID" value="KAK5601358.1"/>
    <property type="molecule type" value="Genomic_DNA"/>
</dbReference>